<proteinExistence type="predicted"/>
<evidence type="ECO:0008006" key="4">
    <source>
        <dbReference type="Google" id="ProtNLM"/>
    </source>
</evidence>
<feature type="compositionally biased region" description="Basic and acidic residues" evidence="1">
    <location>
        <begin position="304"/>
        <end position="316"/>
    </location>
</feature>
<name>A0A073IK12_9RHOB</name>
<organism evidence="2 3">
    <name type="scientific">Sulfitobacter donghicola DSW-25 = KCTC 12864 = JCM 14565</name>
    <dbReference type="NCBI Taxonomy" id="1300350"/>
    <lineage>
        <taxon>Bacteria</taxon>
        <taxon>Pseudomonadati</taxon>
        <taxon>Pseudomonadota</taxon>
        <taxon>Alphaproteobacteria</taxon>
        <taxon>Rhodobacterales</taxon>
        <taxon>Roseobacteraceae</taxon>
        <taxon>Sulfitobacter</taxon>
    </lineage>
</organism>
<dbReference type="SUPFAM" id="SSF52540">
    <property type="entry name" value="P-loop containing nucleoside triphosphate hydrolases"/>
    <property type="match status" value="1"/>
</dbReference>
<dbReference type="STRING" id="1300350.Z948_659"/>
<dbReference type="AlphaFoldDB" id="A0A073IK12"/>
<dbReference type="InterPro" id="IPR027417">
    <property type="entry name" value="P-loop_NTPase"/>
</dbReference>
<reference evidence="2 3" key="1">
    <citation type="submission" date="2014-01" db="EMBL/GenBank/DDBJ databases">
        <title>Sulfitobacter donghicola JCM 14565 Genome Sequencing.</title>
        <authorList>
            <person name="Lai Q."/>
            <person name="Hong Z."/>
        </authorList>
    </citation>
    <scope>NUCLEOTIDE SEQUENCE [LARGE SCALE GENOMIC DNA]</scope>
    <source>
        <strain evidence="2 3">JCM 14565</strain>
    </source>
</reference>
<comment type="caution">
    <text evidence="2">The sequence shown here is derived from an EMBL/GenBank/DDBJ whole genome shotgun (WGS) entry which is preliminary data.</text>
</comment>
<dbReference type="RefSeq" id="WP_025058136.1">
    <property type="nucleotide sequence ID" value="NZ_JAMC01000002.1"/>
</dbReference>
<feature type="region of interest" description="Disordered" evidence="1">
    <location>
        <begin position="282"/>
        <end position="316"/>
    </location>
</feature>
<accession>A0A073IK12</accession>
<protein>
    <recommendedName>
        <fullName evidence="4">Sulfotransferase family protein</fullName>
    </recommendedName>
</protein>
<dbReference type="EMBL" id="JAMC01000002">
    <property type="protein sequence ID" value="KEJ89920.1"/>
    <property type="molecule type" value="Genomic_DNA"/>
</dbReference>
<evidence type="ECO:0000313" key="3">
    <source>
        <dbReference type="Proteomes" id="UP000027734"/>
    </source>
</evidence>
<evidence type="ECO:0000256" key="1">
    <source>
        <dbReference type="SAM" id="MobiDB-lite"/>
    </source>
</evidence>
<evidence type="ECO:0000313" key="2">
    <source>
        <dbReference type="EMBL" id="KEJ89920.1"/>
    </source>
</evidence>
<dbReference type="Proteomes" id="UP000027734">
    <property type="component" value="Unassembled WGS sequence"/>
</dbReference>
<dbReference type="OrthoDB" id="8481769at2"/>
<keyword evidence="3" id="KW-1185">Reference proteome</keyword>
<sequence>MDIILHLGAHRCGSTSFQHYLRGNQAYLEKDGTAVWEPRVTRDGLVSGLFAKPTKLNARDLQRRAMGRVHLKARRAEREGAKRLVMSDENVIGTPRSCIRTGELYPEIGERMARLDAAFKGQVGRVLLNVRSLDLWWSSAAAFTVGRGHPFPTDKRLHDISNSKRTWKDVVTDLACALPNAEIKVLPFEEFVGRSDKILFHATNRDAPTNLADCWLNRSPDKAELRAELAERGILEKDFPVGIDQSEGRWSPFDPIQNSKLREAYADDIMWLAAGADGLATLTEDTSRKRTGTSLSAGTVRKGQPHDEETDKRRLA</sequence>
<dbReference type="eggNOG" id="ENOG502Z9T4">
    <property type="taxonomic scope" value="Bacteria"/>
</dbReference>
<gene>
    <name evidence="2" type="ORF">DSW25_06820</name>
</gene>